<proteinExistence type="predicted"/>
<sequence length="64" mass="7469">MDVLVNWRGHEELINVCELLENWLICEDIGTRSFVLGRPMTTVIPSEKNDILNITNVTEKKWKI</sequence>
<name>A0AAE0TGF5_9BIVA</name>
<accession>A0AAE0TGF5</accession>
<reference evidence="1" key="2">
    <citation type="journal article" date="2021" name="Genome Biol. Evol.">
        <title>Developing a high-quality reference genome for a parasitic bivalve with doubly uniparental inheritance (Bivalvia: Unionida).</title>
        <authorList>
            <person name="Smith C.H."/>
        </authorList>
    </citation>
    <scope>NUCLEOTIDE SEQUENCE</scope>
    <source>
        <strain evidence="1">CHS0354</strain>
        <tissue evidence="1">Mantle</tissue>
    </source>
</reference>
<protein>
    <submittedName>
        <fullName evidence="1">Uncharacterized protein</fullName>
    </submittedName>
</protein>
<evidence type="ECO:0000313" key="1">
    <source>
        <dbReference type="EMBL" id="KAK3609879.1"/>
    </source>
</evidence>
<reference evidence="1" key="3">
    <citation type="submission" date="2023-05" db="EMBL/GenBank/DDBJ databases">
        <authorList>
            <person name="Smith C.H."/>
        </authorList>
    </citation>
    <scope>NUCLEOTIDE SEQUENCE</scope>
    <source>
        <strain evidence="1">CHS0354</strain>
        <tissue evidence="1">Mantle</tissue>
    </source>
</reference>
<comment type="caution">
    <text evidence="1">The sequence shown here is derived from an EMBL/GenBank/DDBJ whole genome shotgun (WGS) entry which is preliminary data.</text>
</comment>
<gene>
    <name evidence="1" type="ORF">CHS0354_015071</name>
</gene>
<evidence type="ECO:0000313" key="2">
    <source>
        <dbReference type="Proteomes" id="UP001195483"/>
    </source>
</evidence>
<reference evidence="1" key="1">
    <citation type="journal article" date="2021" name="Genome Biol. Evol.">
        <title>A High-Quality Reference Genome for a Parasitic Bivalve with Doubly Uniparental Inheritance (Bivalvia: Unionida).</title>
        <authorList>
            <person name="Smith C.H."/>
        </authorList>
    </citation>
    <scope>NUCLEOTIDE SEQUENCE</scope>
    <source>
        <strain evidence="1">CHS0354</strain>
    </source>
</reference>
<dbReference type="AlphaFoldDB" id="A0AAE0TGF5"/>
<keyword evidence="2" id="KW-1185">Reference proteome</keyword>
<dbReference type="Proteomes" id="UP001195483">
    <property type="component" value="Unassembled WGS sequence"/>
</dbReference>
<dbReference type="EMBL" id="JAEAOA010000935">
    <property type="protein sequence ID" value="KAK3609879.1"/>
    <property type="molecule type" value="Genomic_DNA"/>
</dbReference>
<organism evidence="1 2">
    <name type="scientific">Potamilus streckersoni</name>
    <dbReference type="NCBI Taxonomy" id="2493646"/>
    <lineage>
        <taxon>Eukaryota</taxon>
        <taxon>Metazoa</taxon>
        <taxon>Spiralia</taxon>
        <taxon>Lophotrochozoa</taxon>
        <taxon>Mollusca</taxon>
        <taxon>Bivalvia</taxon>
        <taxon>Autobranchia</taxon>
        <taxon>Heteroconchia</taxon>
        <taxon>Palaeoheterodonta</taxon>
        <taxon>Unionida</taxon>
        <taxon>Unionoidea</taxon>
        <taxon>Unionidae</taxon>
        <taxon>Ambleminae</taxon>
        <taxon>Lampsilini</taxon>
        <taxon>Potamilus</taxon>
    </lineage>
</organism>